<evidence type="ECO:0000256" key="7">
    <source>
        <dbReference type="ARBA" id="ARBA00023264"/>
    </source>
</evidence>
<dbReference type="PIRSF" id="PIRSF002465">
    <property type="entry name" value="Phsphlp_syn_PlsX"/>
    <property type="match status" value="1"/>
</dbReference>
<evidence type="ECO:0000256" key="8">
    <source>
        <dbReference type="ARBA" id="ARBA00024069"/>
    </source>
</evidence>
<evidence type="ECO:0000256" key="9">
    <source>
        <dbReference type="ARBA" id="ARBA00046608"/>
    </source>
</evidence>
<dbReference type="HOGENOM" id="CLU_039379_1_1_7"/>
<dbReference type="KEGG" id="daf:Desaf_2351"/>
<comment type="subcellular location">
    <subcellularLocation>
        <location evidence="10">Cytoplasm</location>
    </subcellularLocation>
    <text evidence="10">Associated with the membrane possibly through PlsY.</text>
</comment>
<reference evidence="11 12" key="1">
    <citation type="journal article" date="2011" name="J. Bacteriol.">
        <title>Genome sequence of the mercury-methylating and pleomorphic Desulfovibrio africanus Strain Walvis Bay.</title>
        <authorList>
            <person name="Brown S.D."/>
            <person name="Wall J.D."/>
            <person name="Kucken A.M."/>
            <person name="Gilmour C.C."/>
            <person name="Podar M."/>
            <person name="Brandt C.C."/>
            <person name="Teshima H."/>
            <person name="Detter J.C."/>
            <person name="Han C.S."/>
            <person name="Land M.L."/>
            <person name="Lucas S."/>
            <person name="Han J."/>
            <person name="Pennacchio L."/>
            <person name="Nolan M."/>
            <person name="Pitluck S."/>
            <person name="Woyke T."/>
            <person name="Goodwin L."/>
            <person name="Palumbo A.V."/>
            <person name="Elias D.A."/>
        </authorList>
    </citation>
    <scope>NUCLEOTIDE SEQUENCE [LARGE SCALE GENOMIC DNA]</scope>
    <source>
        <strain evidence="11 12">Walvis Bay</strain>
    </source>
</reference>
<dbReference type="PANTHER" id="PTHR30100:SF1">
    <property type="entry name" value="PHOSPHATE ACYLTRANSFERASE"/>
    <property type="match status" value="1"/>
</dbReference>
<keyword evidence="3 10" id="KW-0444">Lipid biosynthesis</keyword>
<evidence type="ECO:0000256" key="5">
    <source>
        <dbReference type="ARBA" id="ARBA00023098"/>
    </source>
</evidence>
<dbReference type="InterPro" id="IPR003664">
    <property type="entry name" value="FA_synthesis"/>
</dbReference>
<organism evidence="11 12">
    <name type="scientific">Desulfocurvibacter africanus subsp. africanus str. Walvis Bay</name>
    <dbReference type="NCBI Taxonomy" id="690850"/>
    <lineage>
        <taxon>Bacteria</taxon>
        <taxon>Pseudomonadati</taxon>
        <taxon>Thermodesulfobacteriota</taxon>
        <taxon>Desulfovibrionia</taxon>
        <taxon>Desulfovibrionales</taxon>
        <taxon>Desulfovibrionaceae</taxon>
        <taxon>Desulfocurvibacter</taxon>
    </lineage>
</organism>
<dbReference type="eggNOG" id="COG0416">
    <property type="taxonomic scope" value="Bacteria"/>
</dbReference>
<dbReference type="Proteomes" id="UP000007844">
    <property type="component" value="Chromosome"/>
</dbReference>
<dbReference type="NCBIfam" id="TIGR00182">
    <property type="entry name" value="plsX"/>
    <property type="match status" value="1"/>
</dbReference>
<dbReference type="AlphaFoldDB" id="F3YXX3"/>
<dbReference type="UniPathway" id="UPA00085"/>
<dbReference type="GO" id="GO:0006633">
    <property type="term" value="P:fatty acid biosynthetic process"/>
    <property type="evidence" value="ECO:0007669"/>
    <property type="project" value="UniProtKB-UniRule"/>
</dbReference>
<dbReference type="Pfam" id="PF02504">
    <property type="entry name" value="FA_synthesis"/>
    <property type="match status" value="1"/>
</dbReference>
<sequence>MPTNNPRIAVDAMGGDFGPSVVVPGALNAARQGGCTLLLVGDPDQIEAELAKHDTKGLSIEVVPASQVVTMEDKPSEILRRKKDSSIHVACRLVKEGKADGVVSAGNSGATLACGMFVLGRIEGVERPALASFLPTEKKPVVLIDVGANVDAKPYHLFQFGLMADVLAKTVLGYEKPRVGILSIGEEEGKGNIQVKEAYDIFRKSSLNFLGNVEGRDIFTGDIDVVVCDGFVGNVALKLSEGLATSMGRMLKGELTRSILSKLGTVLAIGALKRFKRLTDYAEYGGAPLLGLSGIVIVCHGKSNIKAINSAVDMASTFVKNDANGRLVRALSRNEELTMFLRTRVAAEGQ</sequence>
<comment type="subunit">
    <text evidence="9 10">Homodimer. Probably interacts with PlsY.</text>
</comment>
<dbReference type="GO" id="GO:0005737">
    <property type="term" value="C:cytoplasm"/>
    <property type="evidence" value="ECO:0007669"/>
    <property type="project" value="UniProtKB-SubCell"/>
</dbReference>
<comment type="pathway">
    <text evidence="10">Lipid metabolism; phospholipid metabolism.</text>
</comment>
<dbReference type="EC" id="2.3.1.274" evidence="8 10"/>
<evidence type="ECO:0000256" key="3">
    <source>
        <dbReference type="ARBA" id="ARBA00022516"/>
    </source>
</evidence>
<evidence type="ECO:0000256" key="1">
    <source>
        <dbReference type="ARBA" id="ARBA00001232"/>
    </source>
</evidence>
<evidence type="ECO:0000313" key="12">
    <source>
        <dbReference type="Proteomes" id="UP000007844"/>
    </source>
</evidence>
<dbReference type="GO" id="GO:0008654">
    <property type="term" value="P:phospholipid biosynthetic process"/>
    <property type="evidence" value="ECO:0007669"/>
    <property type="project" value="UniProtKB-KW"/>
</dbReference>
<evidence type="ECO:0000313" key="11">
    <source>
        <dbReference type="EMBL" id="EGJ50675.1"/>
    </source>
</evidence>
<comment type="function">
    <text evidence="10">Catalyzes the reversible formation of acyl-phosphate (acyl-PO(4)) from acyl-[acyl-carrier-protein] (acyl-ACP). This enzyme utilizes acyl-ACP as fatty acyl donor, but not acyl-CoA.</text>
</comment>
<gene>
    <name evidence="10" type="primary">plsX</name>
    <name evidence="11" type="ORF">Desaf_2351</name>
</gene>
<comment type="catalytic activity">
    <reaction evidence="1 10">
        <text>a fatty acyl-[ACP] + phosphate = an acyl phosphate + holo-[ACP]</text>
        <dbReference type="Rhea" id="RHEA:42292"/>
        <dbReference type="Rhea" id="RHEA-COMP:9685"/>
        <dbReference type="Rhea" id="RHEA-COMP:14125"/>
        <dbReference type="ChEBI" id="CHEBI:43474"/>
        <dbReference type="ChEBI" id="CHEBI:59918"/>
        <dbReference type="ChEBI" id="CHEBI:64479"/>
        <dbReference type="ChEBI" id="CHEBI:138651"/>
        <dbReference type="EC" id="2.3.1.274"/>
    </reaction>
</comment>
<keyword evidence="2 10" id="KW-0963">Cytoplasm</keyword>
<accession>F3YXX3</accession>
<keyword evidence="5 10" id="KW-0443">Lipid metabolism</keyword>
<keyword evidence="7 10" id="KW-1208">Phospholipid metabolism</keyword>
<evidence type="ECO:0000256" key="4">
    <source>
        <dbReference type="ARBA" id="ARBA00022679"/>
    </source>
</evidence>
<proteinExistence type="inferred from homology"/>
<keyword evidence="6 10" id="KW-0594">Phospholipid biosynthesis</keyword>
<dbReference type="InterPro" id="IPR012281">
    <property type="entry name" value="Phospholipid_synth_PlsX-like"/>
</dbReference>
<dbReference type="PANTHER" id="PTHR30100">
    <property type="entry name" value="FATTY ACID/PHOSPHOLIPID SYNTHESIS PROTEIN PLSX"/>
    <property type="match status" value="1"/>
</dbReference>
<comment type="similarity">
    <text evidence="10">Belongs to the PlsX family.</text>
</comment>
<dbReference type="EMBL" id="CP003221">
    <property type="protein sequence ID" value="EGJ50675.1"/>
    <property type="molecule type" value="Genomic_DNA"/>
</dbReference>
<dbReference type="GO" id="GO:0043811">
    <property type="term" value="F:phosphate:acyl-[acyl carrier protein] acyltransferase activity"/>
    <property type="evidence" value="ECO:0007669"/>
    <property type="project" value="UniProtKB-UniRule"/>
</dbReference>
<evidence type="ECO:0000256" key="10">
    <source>
        <dbReference type="HAMAP-Rule" id="MF_00019"/>
    </source>
</evidence>
<keyword evidence="11" id="KW-0012">Acyltransferase</keyword>
<dbReference type="HAMAP" id="MF_00019">
    <property type="entry name" value="PlsX"/>
    <property type="match status" value="1"/>
</dbReference>
<name>F3YXX3_DESAF</name>
<evidence type="ECO:0000256" key="2">
    <source>
        <dbReference type="ARBA" id="ARBA00022490"/>
    </source>
</evidence>
<keyword evidence="4 10" id="KW-0808">Transferase</keyword>
<dbReference type="Gene3D" id="3.40.718.10">
    <property type="entry name" value="Isopropylmalate Dehydrogenase"/>
    <property type="match status" value="1"/>
</dbReference>
<evidence type="ECO:0000256" key="6">
    <source>
        <dbReference type="ARBA" id="ARBA00023209"/>
    </source>
</evidence>
<protein>
    <recommendedName>
        <fullName evidence="8 10">Phosphate acyltransferase</fullName>
        <ecNumber evidence="8 10">2.3.1.274</ecNumber>
    </recommendedName>
    <alternativeName>
        <fullName evidence="10">Acyl-ACP phosphotransacylase</fullName>
    </alternativeName>
    <alternativeName>
        <fullName evidence="10">Acyl-[acyl-carrier-protein]--phosphate acyltransferase</fullName>
    </alternativeName>
    <alternativeName>
        <fullName evidence="10">Phosphate-acyl-ACP acyltransferase</fullName>
    </alternativeName>
</protein>
<dbReference type="SUPFAM" id="SSF53659">
    <property type="entry name" value="Isocitrate/Isopropylmalate dehydrogenase-like"/>
    <property type="match status" value="1"/>
</dbReference>
<dbReference type="STRING" id="690850.Desaf_2351"/>
<dbReference type="RefSeq" id="WP_014260381.1">
    <property type="nucleotide sequence ID" value="NC_016629.1"/>
</dbReference>
<keyword evidence="12" id="KW-1185">Reference proteome</keyword>